<dbReference type="Proteomes" id="UP001233999">
    <property type="component" value="Unassembled WGS sequence"/>
</dbReference>
<dbReference type="PRINTS" id="PR00081">
    <property type="entry name" value="GDHRDH"/>
</dbReference>
<dbReference type="AlphaFoldDB" id="A0AAD8EDS2"/>
<sequence>MDILVNNAGRSQRANWEDIELEVDKEMFDLNVFGVLSLSRVALKYFLEQKSGHIVVTSSLAGVMTVPFSGSYTGAKHAIHGYFNALRLEKMLTNIKVTLLCPGPVFSNFLSESFTAKPGEKFGKPVEASDKRMTAERCSHLCTIAIANELDEAWMALPPLIPLSYIFRYYPLMSSYSMSDLEDFDNAFEKFGKPVGSLSGKVVWITGASSGIGESLAVALAKGGTRLVLSARRVAELNKVKQKCLDSIFPGICIYTYIYIFSELGNNLSDDDILILPMDVVAFEKHQELFQRVIDHFGELDILVNNAGRSQRANWEDIDISVDKDMFDLNVFGVLSLSRIAVRYFMKKKSGHIVVTSSLVGVTATPFPFSASYTGAKYAIHGYFNALRSEKLLGNIKVTLLCPGPVFTNFLAESFTANPGEKFGKPVQPTDNRMSGERCGYLCAVAIANKLDEAWMSLMPYIPLCYTFVYYPNIGSYFMRLMGPNFFLKIRDSNVKMETKTQ</sequence>
<evidence type="ECO:0000313" key="3">
    <source>
        <dbReference type="Proteomes" id="UP001233999"/>
    </source>
</evidence>
<reference evidence="2" key="1">
    <citation type="journal article" date="2023" name="IScience">
        <title>Live-bearing cockroach genome reveals convergent evolutionary mechanisms linked to viviparity in insects and beyond.</title>
        <authorList>
            <person name="Fouks B."/>
            <person name="Harrison M.C."/>
            <person name="Mikhailova A.A."/>
            <person name="Marchal E."/>
            <person name="English S."/>
            <person name="Carruthers M."/>
            <person name="Jennings E.C."/>
            <person name="Chiamaka E.L."/>
            <person name="Frigard R.A."/>
            <person name="Pippel M."/>
            <person name="Attardo G.M."/>
            <person name="Benoit J.B."/>
            <person name="Bornberg-Bauer E."/>
            <person name="Tobe S.S."/>
        </authorList>
    </citation>
    <scope>NUCLEOTIDE SEQUENCE</scope>
    <source>
        <strain evidence="2">Stay&amp;Tobe</strain>
    </source>
</reference>
<dbReference type="SUPFAM" id="SSF51735">
    <property type="entry name" value="NAD(P)-binding Rossmann-fold domains"/>
    <property type="match status" value="2"/>
</dbReference>
<dbReference type="Pfam" id="PF00106">
    <property type="entry name" value="adh_short"/>
    <property type="match status" value="3"/>
</dbReference>
<comment type="caution">
    <text evidence="2">The sequence shown here is derived from an EMBL/GenBank/DDBJ whole genome shotgun (WGS) entry which is preliminary data.</text>
</comment>
<keyword evidence="1" id="KW-0560">Oxidoreductase</keyword>
<dbReference type="PANTHER" id="PTHR44269">
    <property type="entry name" value="DEHYDROGENASE/REDUCTASE SDR FAMILY MEMBER 7-RELATED"/>
    <property type="match status" value="1"/>
</dbReference>
<dbReference type="EMBL" id="JASPKZ010007173">
    <property type="protein sequence ID" value="KAJ9586316.1"/>
    <property type="molecule type" value="Genomic_DNA"/>
</dbReference>
<dbReference type="PRINTS" id="PR00080">
    <property type="entry name" value="SDRFAMILY"/>
</dbReference>
<accession>A0AAD8EDS2</accession>
<dbReference type="Gene3D" id="3.40.50.720">
    <property type="entry name" value="NAD(P)-binding Rossmann-like Domain"/>
    <property type="match status" value="2"/>
</dbReference>
<dbReference type="PANTHER" id="PTHR44269:SF1">
    <property type="entry name" value="DEHYDROGENASE_REDUCTASE SDR FAMILY MEMBER 7"/>
    <property type="match status" value="1"/>
</dbReference>
<keyword evidence="3" id="KW-1185">Reference proteome</keyword>
<dbReference type="GO" id="GO:0016491">
    <property type="term" value="F:oxidoreductase activity"/>
    <property type="evidence" value="ECO:0007669"/>
    <property type="project" value="UniProtKB-KW"/>
</dbReference>
<dbReference type="PROSITE" id="PS00061">
    <property type="entry name" value="ADH_SHORT"/>
    <property type="match status" value="2"/>
</dbReference>
<proteinExistence type="predicted"/>
<dbReference type="InterPro" id="IPR002347">
    <property type="entry name" value="SDR_fam"/>
</dbReference>
<name>A0AAD8EDS2_DIPPU</name>
<evidence type="ECO:0000256" key="1">
    <source>
        <dbReference type="ARBA" id="ARBA00023002"/>
    </source>
</evidence>
<reference evidence="2" key="2">
    <citation type="submission" date="2023-05" db="EMBL/GenBank/DDBJ databases">
        <authorList>
            <person name="Fouks B."/>
        </authorList>
    </citation>
    <scope>NUCLEOTIDE SEQUENCE</scope>
    <source>
        <strain evidence="2">Stay&amp;Tobe</strain>
        <tissue evidence="2">Testes</tissue>
    </source>
</reference>
<protein>
    <recommendedName>
        <fullName evidence="4">Dehydrogenase/reductase SDR family member 7</fullName>
    </recommendedName>
</protein>
<organism evidence="2 3">
    <name type="scientific">Diploptera punctata</name>
    <name type="common">Pacific beetle cockroach</name>
    <dbReference type="NCBI Taxonomy" id="6984"/>
    <lineage>
        <taxon>Eukaryota</taxon>
        <taxon>Metazoa</taxon>
        <taxon>Ecdysozoa</taxon>
        <taxon>Arthropoda</taxon>
        <taxon>Hexapoda</taxon>
        <taxon>Insecta</taxon>
        <taxon>Pterygota</taxon>
        <taxon>Neoptera</taxon>
        <taxon>Polyneoptera</taxon>
        <taxon>Dictyoptera</taxon>
        <taxon>Blattodea</taxon>
        <taxon>Blaberoidea</taxon>
        <taxon>Blaberidae</taxon>
        <taxon>Diplopterinae</taxon>
        <taxon>Diploptera</taxon>
    </lineage>
</organism>
<evidence type="ECO:0000313" key="2">
    <source>
        <dbReference type="EMBL" id="KAJ9586316.1"/>
    </source>
</evidence>
<gene>
    <name evidence="2" type="ORF">L9F63_020024</name>
</gene>
<dbReference type="InterPro" id="IPR020904">
    <property type="entry name" value="Sc_DH/Rdtase_CS"/>
</dbReference>
<dbReference type="InterPro" id="IPR036291">
    <property type="entry name" value="NAD(P)-bd_dom_sf"/>
</dbReference>
<evidence type="ECO:0008006" key="4">
    <source>
        <dbReference type="Google" id="ProtNLM"/>
    </source>
</evidence>
<dbReference type="InterPro" id="IPR053011">
    <property type="entry name" value="SDR_family_member_7"/>
</dbReference>